<proteinExistence type="predicted"/>
<comment type="caution">
    <text evidence="1">The sequence shown here is derived from an EMBL/GenBank/DDBJ whole genome shotgun (WGS) entry which is preliminary data.</text>
</comment>
<sequence length="64" mass="6922">MAEELLMSDSVIKLNAMGLLPSYTSDWVSSLPHLCSGSFNCHLMSISNTKLISFPLLGFGIISC</sequence>
<dbReference type="EMBL" id="WOCE01000001">
    <property type="protein sequence ID" value="KAE9621630.1"/>
    <property type="molecule type" value="Genomic_DNA"/>
</dbReference>
<name>A0A6A4R6H6_LUPAL</name>
<organism evidence="1 2">
    <name type="scientific">Lupinus albus</name>
    <name type="common">White lupine</name>
    <name type="synonym">Lupinus termis</name>
    <dbReference type="NCBI Taxonomy" id="3870"/>
    <lineage>
        <taxon>Eukaryota</taxon>
        <taxon>Viridiplantae</taxon>
        <taxon>Streptophyta</taxon>
        <taxon>Embryophyta</taxon>
        <taxon>Tracheophyta</taxon>
        <taxon>Spermatophyta</taxon>
        <taxon>Magnoliopsida</taxon>
        <taxon>eudicotyledons</taxon>
        <taxon>Gunneridae</taxon>
        <taxon>Pentapetalae</taxon>
        <taxon>rosids</taxon>
        <taxon>fabids</taxon>
        <taxon>Fabales</taxon>
        <taxon>Fabaceae</taxon>
        <taxon>Papilionoideae</taxon>
        <taxon>50 kb inversion clade</taxon>
        <taxon>genistoids sensu lato</taxon>
        <taxon>core genistoids</taxon>
        <taxon>Genisteae</taxon>
        <taxon>Lupinus</taxon>
    </lineage>
</organism>
<protein>
    <submittedName>
        <fullName evidence="1">Uncharacterized protein</fullName>
    </submittedName>
</protein>
<accession>A0A6A4R6H6</accession>
<evidence type="ECO:0000313" key="2">
    <source>
        <dbReference type="Proteomes" id="UP000447434"/>
    </source>
</evidence>
<reference evidence="2" key="1">
    <citation type="journal article" date="2020" name="Nat. Commun.">
        <title>Genome sequence of the cluster root forming white lupin.</title>
        <authorList>
            <person name="Hufnagel B."/>
            <person name="Marques A."/>
            <person name="Soriano A."/>
            <person name="Marques L."/>
            <person name="Divol F."/>
            <person name="Doumas P."/>
            <person name="Sallet E."/>
            <person name="Mancinotti D."/>
            <person name="Carrere S."/>
            <person name="Marande W."/>
            <person name="Arribat S."/>
            <person name="Keller J."/>
            <person name="Huneau C."/>
            <person name="Blein T."/>
            <person name="Aime D."/>
            <person name="Laguerre M."/>
            <person name="Taylor J."/>
            <person name="Schubert V."/>
            <person name="Nelson M."/>
            <person name="Geu-Flores F."/>
            <person name="Crespi M."/>
            <person name="Gallardo-Guerrero K."/>
            <person name="Delaux P.-M."/>
            <person name="Salse J."/>
            <person name="Berges H."/>
            <person name="Guyot R."/>
            <person name="Gouzy J."/>
            <person name="Peret B."/>
        </authorList>
    </citation>
    <scope>NUCLEOTIDE SEQUENCE [LARGE SCALE GENOMIC DNA]</scope>
    <source>
        <strain evidence="2">cv. Amiga</strain>
    </source>
</reference>
<dbReference type="AlphaFoldDB" id="A0A6A4R6H6"/>
<dbReference type="Proteomes" id="UP000447434">
    <property type="component" value="Chromosome 1"/>
</dbReference>
<evidence type="ECO:0000313" key="1">
    <source>
        <dbReference type="EMBL" id="KAE9621630.1"/>
    </source>
</evidence>
<keyword evidence="2" id="KW-1185">Reference proteome</keyword>
<gene>
    <name evidence="1" type="ORF">Lalb_Chr01g0016811</name>
</gene>